<dbReference type="Proteomes" id="UP000216943">
    <property type="component" value="Unassembled WGS sequence"/>
</dbReference>
<dbReference type="EMBL" id="NQNY01000001">
    <property type="protein sequence ID" value="PAK21779.1"/>
    <property type="molecule type" value="Genomic_DNA"/>
</dbReference>
<name>A0A269TK00_9BACT</name>
<dbReference type="Gene3D" id="2.60.120.380">
    <property type="match status" value="1"/>
</dbReference>
<evidence type="ECO:0000313" key="1">
    <source>
        <dbReference type="EMBL" id="PAK21779.1"/>
    </source>
</evidence>
<gene>
    <name evidence="1" type="ORF">CJJ23_00335</name>
</gene>
<protein>
    <submittedName>
        <fullName evidence="1">Uncharacterized protein</fullName>
    </submittedName>
</protein>
<evidence type="ECO:0000313" key="2">
    <source>
        <dbReference type="Proteomes" id="UP000216943"/>
    </source>
</evidence>
<sequence length="84" mass="9372">MPKAIFNLLNVTRYTPTDVDLRIEKYNPRTSSWETVASSTSGTSNVEFIRHNITESTSYRAVVKQYSGNKGAQNVKGALAYVVQ</sequence>
<proteinExistence type="predicted"/>
<dbReference type="AlphaFoldDB" id="A0A269TK00"/>
<reference evidence="2" key="1">
    <citation type="submission" date="2017-08" db="EMBL/GenBank/DDBJ databases">
        <authorList>
            <person name="Alvarez-Ponce D."/>
            <person name="Weitzman C.L."/>
            <person name="Tillett R.L."/>
            <person name="Sandmeier F.C."/>
            <person name="Tracy C.R."/>
        </authorList>
    </citation>
    <scope>NUCLEOTIDE SEQUENCE [LARGE SCALE GENOMIC DNA]</scope>
    <source>
        <strain evidence="2">723</strain>
    </source>
</reference>
<dbReference type="OrthoDB" id="399915at2"/>
<comment type="caution">
    <text evidence="1">The sequence shown here is derived from an EMBL/GenBank/DDBJ whole genome shotgun (WGS) entry which is preliminary data.</text>
</comment>
<organism evidence="1 2">
    <name type="scientific">Mycoplasmopsis agassizii</name>
    <dbReference type="NCBI Taxonomy" id="33922"/>
    <lineage>
        <taxon>Bacteria</taxon>
        <taxon>Bacillati</taxon>
        <taxon>Mycoplasmatota</taxon>
        <taxon>Mycoplasmoidales</taxon>
        <taxon>Metamycoplasmataceae</taxon>
        <taxon>Mycoplasmopsis</taxon>
    </lineage>
</organism>
<dbReference type="RefSeq" id="WP_095334435.1">
    <property type="nucleotide sequence ID" value="NZ_NQNY01000001.1"/>
</dbReference>
<accession>A0A269TK00</accession>